<dbReference type="Gene3D" id="3.30.450.20">
    <property type="entry name" value="PAS domain"/>
    <property type="match status" value="2"/>
</dbReference>
<dbReference type="PROSITE" id="PS50112">
    <property type="entry name" value="PAS"/>
    <property type="match status" value="1"/>
</dbReference>
<keyword evidence="2" id="KW-0597">Phosphoprotein</keyword>
<dbReference type="InterPro" id="IPR035965">
    <property type="entry name" value="PAS-like_dom_sf"/>
</dbReference>
<evidence type="ECO:0000256" key="8">
    <source>
        <dbReference type="ARBA" id="ARBA00022840"/>
    </source>
</evidence>
<organism evidence="18 19">
    <name type="scientific">Nonomuraea terrae</name>
    <dbReference type="NCBI Taxonomy" id="2530383"/>
    <lineage>
        <taxon>Bacteria</taxon>
        <taxon>Bacillati</taxon>
        <taxon>Actinomycetota</taxon>
        <taxon>Actinomycetes</taxon>
        <taxon>Streptosporangiales</taxon>
        <taxon>Streptosporangiaceae</taxon>
        <taxon>Nonomuraea</taxon>
    </lineage>
</organism>
<keyword evidence="11" id="KW-0464">Manganese</keyword>
<dbReference type="GO" id="GO:0006355">
    <property type="term" value="P:regulation of DNA-templated transcription"/>
    <property type="evidence" value="ECO:0007669"/>
    <property type="project" value="InterPro"/>
</dbReference>
<keyword evidence="7" id="KW-0378">Hydrolase</keyword>
<dbReference type="GO" id="GO:0016301">
    <property type="term" value="F:kinase activity"/>
    <property type="evidence" value="ECO:0007669"/>
    <property type="project" value="UniProtKB-KW"/>
</dbReference>
<keyword evidence="6" id="KW-0418">Kinase</keyword>
<dbReference type="Pfam" id="PF00989">
    <property type="entry name" value="PAS"/>
    <property type="match status" value="1"/>
</dbReference>
<dbReference type="InterPro" id="IPR001932">
    <property type="entry name" value="PPM-type_phosphatase-like_dom"/>
</dbReference>
<gene>
    <name evidence="18" type="ORF">E1286_24505</name>
</gene>
<dbReference type="InterPro" id="IPR013656">
    <property type="entry name" value="PAS_4"/>
</dbReference>
<dbReference type="SUPFAM" id="SSF55781">
    <property type="entry name" value="GAF domain-like"/>
    <property type="match status" value="1"/>
</dbReference>
<evidence type="ECO:0000256" key="3">
    <source>
        <dbReference type="ARBA" id="ARBA00022679"/>
    </source>
</evidence>
<dbReference type="OrthoDB" id="118142at2"/>
<evidence type="ECO:0000256" key="5">
    <source>
        <dbReference type="ARBA" id="ARBA00022741"/>
    </source>
</evidence>
<dbReference type="FunFam" id="3.60.40.10:FF:000005">
    <property type="entry name" value="Serine/threonine protein phosphatase"/>
    <property type="match status" value="1"/>
</dbReference>
<evidence type="ECO:0000256" key="10">
    <source>
        <dbReference type="ARBA" id="ARBA00022912"/>
    </source>
</evidence>
<evidence type="ECO:0000256" key="6">
    <source>
        <dbReference type="ARBA" id="ARBA00022777"/>
    </source>
</evidence>
<keyword evidence="3" id="KW-0808">Transferase</keyword>
<evidence type="ECO:0000313" key="18">
    <source>
        <dbReference type="EMBL" id="TDD45300.1"/>
    </source>
</evidence>
<sequence>MGDGMEAAGSVRGGATSTVAVVDGAGTVIGWTQAAEELTGYPAADILGRPIGTLLPRDGHDRDGDGDGEREHLPRTGLTEVRRRDGEVVIVRVEAASLTFGDDAGSRQGSWLVSAIPAATELSTGTGALLESLISSFPVAMAIWDRNLRCVWMNEAAEKLSDGYPYYRVGRSLTEVIEGIDTEAVQDAMRKVLADGRPVIDREARWFHRSHERAMSISLFPLEGADGRPLGVRSVALDFSNSKARDHLDLLREASVRLGSTLDVTKTAQELAELAIPVLADHVTVDLPESMLPGEEPLQRPATTEAGIPVFRRAGVASVHDGTPQSSWERQETVFVPPGSPFMEVLHSRRPHFEPVLDTSPGTWLDLDPDRARTVHATGMHSLIVIPLQARGDVLGVATFARTTNPAPFTRDDLQLAEELVTRAALSLDNARRYTRERLTALALQRDLLPHDLCGTGTVEVASRYLPSGTHEGVGGDWYDAIHLPGARIALVVGDVTGHGINAAATMGRLRTAVRTLAYLDLPPDELLTHLDHLIARDARGFEATGATCLYVVHDPQTGRCTMATAGHPPPAIVSPSGDVTFPSLSAGTPIGVGLGTFQSHELYLPAGTLLALYTDGLIETRQADLDTGMARLGDALAREARQSVTLERLCTAVIDSIVGDAPAEDDIALLMARIQA</sequence>
<evidence type="ECO:0000256" key="16">
    <source>
        <dbReference type="SAM" id="MobiDB-lite"/>
    </source>
</evidence>
<keyword evidence="4" id="KW-0479">Metal-binding</keyword>
<evidence type="ECO:0000256" key="4">
    <source>
        <dbReference type="ARBA" id="ARBA00022723"/>
    </source>
</evidence>
<dbReference type="InterPro" id="IPR013767">
    <property type="entry name" value="PAS_fold"/>
</dbReference>
<keyword evidence="9" id="KW-0460">Magnesium</keyword>
<dbReference type="SMART" id="SM00331">
    <property type="entry name" value="PP2C_SIG"/>
    <property type="match status" value="1"/>
</dbReference>
<dbReference type="InterPro" id="IPR029016">
    <property type="entry name" value="GAF-like_dom_sf"/>
</dbReference>
<dbReference type="InterPro" id="IPR052016">
    <property type="entry name" value="Bact_Sigma-Reg"/>
</dbReference>
<protein>
    <recommendedName>
        <fullName evidence="1">protein-serine/threonine phosphatase</fullName>
        <ecNumber evidence="1">3.1.3.16</ecNumber>
    </recommendedName>
    <alternativeName>
        <fullName evidence="15">Protein-serine/threonine phosphatase</fullName>
    </alternativeName>
    <alternativeName>
        <fullName evidence="14">Serine/threonine-protein kinase</fullName>
    </alternativeName>
</protein>
<dbReference type="Pfam" id="PF08448">
    <property type="entry name" value="PAS_4"/>
    <property type="match status" value="1"/>
</dbReference>
<evidence type="ECO:0000256" key="15">
    <source>
        <dbReference type="ARBA" id="ARBA00081350"/>
    </source>
</evidence>
<proteinExistence type="predicted"/>
<dbReference type="EMBL" id="SMKQ01000081">
    <property type="protein sequence ID" value="TDD45300.1"/>
    <property type="molecule type" value="Genomic_DNA"/>
</dbReference>
<keyword evidence="5" id="KW-0547">Nucleotide-binding</keyword>
<dbReference type="InterPro" id="IPR003018">
    <property type="entry name" value="GAF"/>
</dbReference>
<comment type="function">
    <text evidence="13">Primarily acts as an independent SigF regulator that is sensitive to the osmosensory signal, mediating the cross talk of PknD with the SigF regulon. Possesses both phosphatase and kinase activities. The kinase domain functions as a classic anti-sigma factor-like kinase to phosphorylate the anti-anti-sigma factor domain at the canonical regulatory site, and the phosphatase domain antagonizes this activity.</text>
</comment>
<dbReference type="SMART" id="SM00091">
    <property type="entry name" value="PAS"/>
    <property type="match status" value="2"/>
</dbReference>
<dbReference type="NCBIfam" id="TIGR00229">
    <property type="entry name" value="sensory_box"/>
    <property type="match status" value="2"/>
</dbReference>
<dbReference type="GO" id="GO:0004722">
    <property type="term" value="F:protein serine/threonine phosphatase activity"/>
    <property type="evidence" value="ECO:0007669"/>
    <property type="project" value="UniProtKB-EC"/>
</dbReference>
<dbReference type="PANTHER" id="PTHR43156:SF2">
    <property type="entry name" value="STAGE II SPORULATION PROTEIN E"/>
    <property type="match status" value="1"/>
</dbReference>
<dbReference type="Gene3D" id="3.60.40.10">
    <property type="entry name" value="PPM-type phosphatase domain"/>
    <property type="match status" value="1"/>
</dbReference>
<dbReference type="AlphaFoldDB" id="A0A4R4YLJ1"/>
<keyword evidence="8" id="KW-0067">ATP-binding</keyword>
<dbReference type="GO" id="GO:0005524">
    <property type="term" value="F:ATP binding"/>
    <property type="evidence" value="ECO:0007669"/>
    <property type="project" value="UniProtKB-KW"/>
</dbReference>
<dbReference type="Pfam" id="PF07228">
    <property type="entry name" value="SpoIIE"/>
    <property type="match status" value="1"/>
</dbReference>
<evidence type="ECO:0000256" key="9">
    <source>
        <dbReference type="ARBA" id="ARBA00022842"/>
    </source>
</evidence>
<feature type="domain" description="PAS" evidence="17">
    <location>
        <begin position="15"/>
        <end position="49"/>
    </location>
</feature>
<feature type="region of interest" description="Disordered" evidence="16">
    <location>
        <begin position="54"/>
        <end position="76"/>
    </location>
</feature>
<dbReference type="CDD" id="cd00130">
    <property type="entry name" value="PAS"/>
    <property type="match status" value="2"/>
</dbReference>
<dbReference type="PANTHER" id="PTHR43156">
    <property type="entry name" value="STAGE II SPORULATION PROTEIN E-RELATED"/>
    <property type="match status" value="1"/>
</dbReference>
<dbReference type="EC" id="3.1.3.16" evidence="1"/>
<evidence type="ECO:0000256" key="12">
    <source>
        <dbReference type="ARBA" id="ARBA00047761"/>
    </source>
</evidence>
<evidence type="ECO:0000256" key="14">
    <source>
        <dbReference type="ARBA" id="ARBA00075117"/>
    </source>
</evidence>
<evidence type="ECO:0000256" key="13">
    <source>
        <dbReference type="ARBA" id="ARBA00056274"/>
    </source>
</evidence>
<dbReference type="InterPro" id="IPR000014">
    <property type="entry name" value="PAS"/>
</dbReference>
<evidence type="ECO:0000256" key="11">
    <source>
        <dbReference type="ARBA" id="ARBA00023211"/>
    </source>
</evidence>
<evidence type="ECO:0000259" key="17">
    <source>
        <dbReference type="PROSITE" id="PS50112"/>
    </source>
</evidence>
<dbReference type="InterPro" id="IPR036457">
    <property type="entry name" value="PPM-type-like_dom_sf"/>
</dbReference>
<reference evidence="18 19" key="1">
    <citation type="submission" date="2019-03" db="EMBL/GenBank/DDBJ databases">
        <title>Draft genome sequences of novel Actinobacteria.</title>
        <authorList>
            <person name="Sahin N."/>
            <person name="Ay H."/>
            <person name="Saygin H."/>
        </authorList>
    </citation>
    <scope>NUCLEOTIDE SEQUENCE [LARGE SCALE GENOMIC DNA]</scope>
    <source>
        <strain evidence="18 19">CH32</strain>
    </source>
</reference>
<keyword evidence="10" id="KW-0904">Protein phosphatase</keyword>
<feature type="compositionally biased region" description="Basic and acidic residues" evidence="16">
    <location>
        <begin position="57"/>
        <end position="76"/>
    </location>
</feature>
<name>A0A4R4YLJ1_9ACTN</name>
<evidence type="ECO:0000256" key="7">
    <source>
        <dbReference type="ARBA" id="ARBA00022801"/>
    </source>
</evidence>
<keyword evidence="19" id="KW-1185">Reference proteome</keyword>
<dbReference type="GO" id="GO:0046872">
    <property type="term" value="F:metal ion binding"/>
    <property type="evidence" value="ECO:0007669"/>
    <property type="project" value="UniProtKB-KW"/>
</dbReference>
<dbReference type="SMART" id="SM00065">
    <property type="entry name" value="GAF"/>
    <property type="match status" value="1"/>
</dbReference>
<dbReference type="FunFam" id="3.30.450.40:FF:000035">
    <property type="entry name" value="PAS sensor protein"/>
    <property type="match status" value="1"/>
</dbReference>
<comment type="catalytic activity">
    <reaction evidence="12">
        <text>O-phospho-L-seryl-[protein] + H2O = L-seryl-[protein] + phosphate</text>
        <dbReference type="Rhea" id="RHEA:20629"/>
        <dbReference type="Rhea" id="RHEA-COMP:9863"/>
        <dbReference type="Rhea" id="RHEA-COMP:11604"/>
        <dbReference type="ChEBI" id="CHEBI:15377"/>
        <dbReference type="ChEBI" id="CHEBI:29999"/>
        <dbReference type="ChEBI" id="CHEBI:43474"/>
        <dbReference type="ChEBI" id="CHEBI:83421"/>
        <dbReference type="EC" id="3.1.3.16"/>
    </reaction>
</comment>
<evidence type="ECO:0000256" key="2">
    <source>
        <dbReference type="ARBA" id="ARBA00022553"/>
    </source>
</evidence>
<dbReference type="Pfam" id="PF01590">
    <property type="entry name" value="GAF"/>
    <property type="match status" value="1"/>
</dbReference>
<accession>A0A4R4YLJ1</accession>
<comment type="caution">
    <text evidence="18">The sequence shown here is derived from an EMBL/GenBank/DDBJ whole genome shotgun (WGS) entry which is preliminary data.</text>
</comment>
<evidence type="ECO:0000313" key="19">
    <source>
        <dbReference type="Proteomes" id="UP000295302"/>
    </source>
</evidence>
<dbReference type="Proteomes" id="UP000295302">
    <property type="component" value="Unassembled WGS sequence"/>
</dbReference>
<evidence type="ECO:0000256" key="1">
    <source>
        <dbReference type="ARBA" id="ARBA00013081"/>
    </source>
</evidence>
<dbReference type="Gene3D" id="3.30.450.40">
    <property type="match status" value="1"/>
</dbReference>
<dbReference type="SUPFAM" id="SSF55785">
    <property type="entry name" value="PYP-like sensor domain (PAS domain)"/>
    <property type="match status" value="2"/>
</dbReference>